<dbReference type="EMBL" id="JACHHN010000006">
    <property type="protein sequence ID" value="MBB5192290.1"/>
    <property type="molecule type" value="Genomic_DNA"/>
</dbReference>
<keyword evidence="2" id="KW-1185">Reference proteome</keyword>
<dbReference type="RefSeq" id="WP_184101965.1">
    <property type="nucleotide sequence ID" value="NZ_JACHHN010000006.1"/>
</dbReference>
<accession>A0A840RIK9</accession>
<evidence type="ECO:0000313" key="2">
    <source>
        <dbReference type="Proteomes" id="UP000543030"/>
    </source>
</evidence>
<comment type="caution">
    <text evidence="1">The sequence shown here is derived from an EMBL/GenBank/DDBJ whole genome shotgun (WGS) entry which is preliminary data.</text>
</comment>
<reference evidence="1 2" key="1">
    <citation type="submission" date="2020-08" db="EMBL/GenBank/DDBJ databases">
        <title>Genomic Encyclopedia of Type Strains, Phase IV (KMG-IV): sequencing the most valuable type-strain genomes for metagenomic binning, comparative biology and taxonomic classification.</title>
        <authorList>
            <person name="Goeker M."/>
        </authorList>
    </citation>
    <scope>NUCLEOTIDE SEQUENCE [LARGE SCALE GENOMIC DNA]</scope>
    <source>
        <strain evidence="1 2">DSM 18233</strain>
    </source>
</reference>
<gene>
    <name evidence="1" type="ORF">HNQ50_003031</name>
</gene>
<proteinExistence type="predicted"/>
<dbReference type="AlphaFoldDB" id="A0A840RIK9"/>
<dbReference type="Proteomes" id="UP000543030">
    <property type="component" value="Unassembled WGS sequence"/>
</dbReference>
<name>A0A840RIK9_9NEIS</name>
<evidence type="ECO:0000313" key="1">
    <source>
        <dbReference type="EMBL" id="MBB5192290.1"/>
    </source>
</evidence>
<protein>
    <submittedName>
        <fullName evidence="1">Uncharacterized protein</fullName>
    </submittedName>
</protein>
<sequence length="220" mass="24337">MPLTALQINILDTAIGAYAFPATYYDFAANAPVHAVNMAVVEVAIRRMLTSANPTDAKYGLANVLYWGYAQIGFGPTRVNRFLENVTPAQIIGYQALVIAHPVPNLTQLRSLRMPQYSGISFLSKVLTFLDPAQYCVLDLQLAKLPNGFGARALHELVSSTTIPVTQTNQVVYNLWRAECVDISNTYFNGRYRAVDVERGFFHLIQTGNLAVAQQIYAFA</sequence>
<organism evidence="1 2">
    <name type="scientific">Silvimonas terrae</name>
    <dbReference type="NCBI Taxonomy" id="300266"/>
    <lineage>
        <taxon>Bacteria</taxon>
        <taxon>Pseudomonadati</taxon>
        <taxon>Pseudomonadota</taxon>
        <taxon>Betaproteobacteria</taxon>
        <taxon>Neisseriales</taxon>
        <taxon>Chitinibacteraceae</taxon>
        <taxon>Silvimonas</taxon>
    </lineage>
</organism>